<evidence type="ECO:0000256" key="7">
    <source>
        <dbReference type="ARBA" id="ARBA00023136"/>
    </source>
</evidence>
<evidence type="ECO:0000256" key="2">
    <source>
        <dbReference type="ARBA" id="ARBA00007324"/>
    </source>
</evidence>
<keyword evidence="6" id="KW-1133">Transmembrane helix</keyword>
<dbReference type="OrthoDB" id="29558at2759"/>
<evidence type="ECO:0000256" key="4">
    <source>
        <dbReference type="ARBA" id="ARBA00022692"/>
    </source>
</evidence>
<reference evidence="10 11" key="1">
    <citation type="submission" date="2020-04" db="EMBL/GenBank/DDBJ databases">
        <title>Plant Genome Project.</title>
        <authorList>
            <person name="Zhang R.-G."/>
        </authorList>
    </citation>
    <scope>NUCLEOTIDE SEQUENCE [LARGE SCALE GENOMIC DNA]</scope>
    <source>
        <strain evidence="10">YNK0</strain>
        <tissue evidence="10">Leaf</tissue>
    </source>
</reference>
<dbReference type="EMBL" id="JABCRI010000013">
    <property type="protein sequence ID" value="KAF8394939.1"/>
    <property type="molecule type" value="Genomic_DNA"/>
</dbReference>
<dbReference type="GO" id="GO:0005787">
    <property type="term" value="C:signal peptidase complex"/>
    <property type="evidence" value="ECO:0007669"/>
    <property type="project" value="UniProtKB-UniRule"/>
</dbReference>
<dbReference type="PANTHER" id="PTHR13085">
    <property type="entry name" value="MICROSOMAL SIGNAL PEPTIDASE 25 KDA SUBUNIT"/>
    <property type="match status" value="1"/>
</dbReference>
<accession>A0A835DC98</accession>
<sequence length="105" mass="11547">MASNKNPKKTNLMDPPSIKHLLDESVTEGSFNSTGLVVSSKLPTFSDLYTLSIASADPISIAAKKPVQFTKSTQFTIDGILVEGLFWKDVDGLIDNYTEEPRKKK</sequence>
<evidence type="ECO:0000256" key="6">
    <source>
        <dbReference type="ARBA" id="ARBA00022989"/>
    </source>
</evidence>
<evidence type="ECO:0000256" key="5">
    <source>
        <dbReference type="ARBA" id="ARBA00022824"/>
    </source>
</evidence>
<comment type="similarity">
    <text evidence="2 9">Belongs to the SPCS2 family.</text>
</comment>
<evidence type="ECO:0000256" key="9">
    <source>
        <dbReference type="RuleBase" id="RU368033"/>
    </source>
</evidence>
<dbReference type="Pfam" id="PF06703">
    <property type="entry name" value="SPC25"/>
    <property type="match status" value="1"/>
</dbReference>
<evidence type="ECO:0000256" key="8">
    <source>
        <dbReference type="ARBA" id="ARBA00045608"/>
    </source>
</evidence>
<comment type="function">
    <text evidence="8 9">Component of the signal peptidase complex (SPC) which catalyzes the cleavage of N-terminal signal sequences from nascent proteins as they are translocated into the lumen of the endoplasmic reticulum. Enhances the enzymatic activity of SPC and facilitates the interactions between different components of the translocation site.</text>
</comment>
<keyword evidence="11" id="KW-1185">Reference proteome</keyword>
<name>A0A835DC98_TETSI</name>
<comment type="caution">
    <text evidence="10">The sequence shown here is derived from an EMBL/GenBank/DDBJ whole genome shotgun (WGS) entry which is preliminary data.</text>
</comment>
<comment type="subcellular location">
    <subcellularLocation>
        <location evidence="1 9">Endoplasmic reticulum membrane</location>
        <topology evidence="1 9">Multi-pass membrane protein</topology>
    </subcellularLocation>
</comment>
<dbReference type="PANTHER" id="PTHR13085:SF0">
    <property type="entry name" value="SIGNAL PEPTIDASE COMPLEX SUBUNIT 2"/>
    <property type="match status" value="1"/>
</dbReference>
<dbReference type="AlphaFoldDB" id="A0A835DC98"/>
<keyword evidence="7" id="KW-0472">Membrane</keyword>
<dbReference type="InterPro" id="IPR009582">
    <property type="entry name" value="Spc2/SPCS2"/>
</dbReference>
<keyword evidence="5 9" id="KW-0256">Endoplasmic reticulum</keyword>
<dbReference type="GO" id="GO:0006465">
    <property type="term" value="P:signal peptide processing"/>
    <property type="evidence" value="ECO:0007669"/>
    <property type="project" value="UniProtKB-UniRule"/>
</dbReference>
<proteinExistence type="inferred from homology"/>
<evidence type="ECO:0000313" key="11">
    <source>
        <dbReference type="Proteomes" id="UP000655225"/>
    </source>
</evidence>
<dbReference type="GO" id="GO:0045047">
    <property type="term" value="P:protein targeting to ER"/>
    <property type="evidence" value="ECO:0007669"/>
    <property type="project" value="TreeGrafter"/>
</dbReference>
<evidence type="ECO:0000256" key="3">
    <source>
        <dbReference type="ARBA" id="ARBA00017057"/>
    </source>
</evidence>
<gene>
    <name evidence="10" type="ORF">HHK36_018878</name>
</gene>
<organism evidence="10 11">
    <name type="scientific">Tetracentron sinense</name>
    <name type="common">Spur-leaf</name>
    <dbReference type="NCBI Taxonomy" id="13715"/>
    <lineage>
        <taxon>Eukaryota</taxon>
        <taxon>Viridiplantae</taxon>
        <taxon>Streptophyta</taxon>
        <taxon>Embryophyta</taxon>
        <taxon>Tracheophyta</taxon>
        <taxon>Spermatophyta</taxon>
        <taxon>Magnoliopsida</taxon>
        <taxon>Trochodendrales</taxon>
        <taxon>Trochodendraceae</taxon>
        <taxon>Tetracentron</taxon>
    </lineage>
</organism>
<dbReference type="GO" id="GO:0008233">
    <property type="term" value="F:peptidase activity"/>
    <property type="evidence" value="ECO:0007669"/>
    <property type="project" value="UniProtKB-UniRule"/>
</dbReference>
<dbReference type="Proteomes" id="UP000655225">
    <property type="component" value="Unassembled WGS sequence"/>
</dbReference>
<evidence type="ECO:0000256" key="1">
    <source>
        <dbReference type="ARBA" id="ARBA00004477"/>
    </source>
</evidence>
<evidence type="ECO:0000313" key="10">
    <source>
        <dbReference type="EMBL" id="KAF8394939.1"/>
    </source>
</evidence>
<keyword evidence="4" id="KW-0812">Transmembrane</keyword>
<protein>
    <recommendedName>
        <fullName evidence="3 9">Signal peptidase complex subunit 2</fullName>
    </recommendedName>
</protein>